<keyword evidence="3" id="KW-0808">Transferase</keyword>
<protein>
    <recommendedName>
        <fullName evidence="1">non-specific serine/threonine protein kinase</fullName>
        <ecNumber evidence="1">2.7.11.1</ecNumber>
    </recommendedName>
</protein>
<keyword evidence="4" id="KW-0547">Nucleotide-binding</keyword>
<dbReference type="GO" id="GO:0004674">
    <property type="term" value="F:protein serine/threonine kinase activity"/>
    <property type="evidence" value="ECO:0007669"/>
    <property type="project" value="UniProtKB-KW"/>
</dbReference>
<evidence type="ECO:0000256" key="6">
    <source>
        <dbReference type="ARBA" id="ARBA00022840"/>
    </source>
</evidence>
<reference evidence="9" key="1">
    <citation type="submission" date="2021-01" db="EMBL/GenBank/DDBJ databases">
        <title>Whole genome shotgun sequence of Virgisporangium ochraceum NBRC 16418.</title>
        <authorList>
            <person name="Komaki H."/>
            <person name="Tamura T."/>
        </authorList>
    </citation>
    <scope>NUCLEOTIDE SEQUENCE</scope>
    <source>
        <strain evidence="9">NBRC 16418</strain>
    </source>
</reference>
<dbReference type="RefSeq" id="WP_203933345.1">
    <property type="nucleotide sequence ID" value="NZ_BOPH01000117.1"/>
</dbReference>
<dbReference type="PANTHER" id="PTHR43289:SF6">
    <property type="entry name" value="SERINE_THREONINE-PROTEIN KINASE NEKL-3"/>
    <property type="match status" value="1"/>
</dbReference>
<dbReference type="PROSITE" id="PS00108">
    <property type="entry name" value="PROTEIN_KINASE_ST"/>
    <property type="match status" value="1"/>
</dbReference>
<feature type="compositionally biased region" description="Pro residues" evidence="7">
    <location>
        <begin position="350"/>
        <end position="375"/>
    </location>
</feature>
<dbReference type="GO" id="GO:0005524">
    <property type="term" value="F:ATP binding"/>
    <property type="evidence" value="ECO:0007669"/>
    <property type="project" value="UniProtKB-KW"/>
</dbReference>
<evidence type="ECO:0000313" key="9">
    <source>
        <dbReference type="EMBL" id="GIJ73521.1"/>
    </source>
</evidence>
<dbReference type="PROSITE" id="PS50011">
    <property type="entry name" value="PROTEIN_KINASE_DOM"/>
    <property type="match status" value="1"/>
</dbReference>
<evidence type="ECO:0000256" key="7">
    <source>
        <dbReference type="SAM" id="MobiDB-lite"/>
    </source>
</evidence>
<evidence type="ECO:0000313" key="10">
    <source>
        <dbReference type="Proteomes" id="UP000635606"/>
    </source>
</evidence>
<organism evidence="9 10">
    <name type="scientific">Virgisporangium ochraceum</name>
    <dbReference type="NCBI Taxonomy" id="65505"/>
    <lineage>
        <taxon>Bacteria</taxon>
        <taxon>Bacillati</taxon>
        <taxon>Actinomycetota</taxon>
        <taxon>Actinomycetes</taxon>
        <taxon>Micromonosporales</taxon>
        <taxon>Micromonosporaceae</taxon>
        <taxon>Virgisporangium</taxon>
    </lineage>
</organism>
<evidence type="ECO:0000256" key="4">
    <source>
        <dbReference type="ARBA" id="ARBA00022741"/>
    </source>
</evidence>
<dbReference type="SMART" id="SM00220">
    <property type="entry name" value="S_TKc"/>
    <property type="match status" value="1"/>
</dbReference>
<gene>
    <name evidence="9" type="ORF">Voc01_084380</name>
</gene>
<dbReference type="SUPFAM" id="SSF56112">
    <property type="entry name" value="Protein kinase-like (PK-like)"/>
    <property type="match status" value="1"/>
</dbReference>
<dbReference type="InterPro" id="IPR011009">
    <property type="entry name" value="Kinase-like_dom_sf"/>
</dbReference>
<dbReference type="EMBL" id="BOPH01000117">
    <property type="protein sequence ID" value="GIJ73521.1"/>
    <property type="molecule type" value="Genomic_DNA"/>
</dbReference>
<name>A0A8J4A640_9ACTN</name>
<evidence type="ECO:0000259" key="8">
    <source>
        <dbReference type="PROSITE" id="PS50011"/>
    </source>
</evidence>
<dbReference type="InterPro" id="IPR000719">
    <property type="entry name" value="Prot_kinase_dom"/>
</dbReference>
<keyword evidence="6" id="KW-0067">ATP-binding</keyword>
<comment type="caution">
    <text evidence="9">The sequence shown here is derived from an EMBL/GenBank/DDBJ whole genome shotgun (WGS) entry which is preliminary data.</text>
</comment>
<dbReference type="CDD" id="cd14014">
    <property type="entry name" value="STKc_PknB_like"/>
    <property type="match status" value="1"/>
</dbReference>
<dbReference type="PANTHER" id="PTHR43289">
    <property type="entry name" value="MITOGEN-ACTIVATED PROTEIN KINASE KINASE KINASE 20-RELATED"/>
    <property type="match status" value="1"/>
</dbReference>
<sequence length="469" mass="49589">MGDQWPARGSLLSLRYRLRQKLATGGMAEIWRADDELLGRAVALKLPRPRTAEIWHEAWIEARTTARLSHPHIAAVHDYGEEQRPDGTVVPFVVMELLDGESLAARLTRGRLAWQDAVRIGAEVASALAMAHASNVVHRDIKPGNIMLTSTGSKVLDFGISAAAGTPDDDETGATFGTPAYVAPERLNGTPAEPATDVYALGTVLFEMVYGEPPYPVDTWEEFAEARAWDRFAAARATAPDRLPDELPASFRDLIGRCLSDDPWLRPAASEVHERLSALRPVPAPTLAGGVAVRRPVAAVRVAIAALLLVAAGAAVGLVSWSHGGGGPRTTPDRAGPAPTTATPAAGPTPTDPPADAPTGPPASTPATVSPPPPSTASTEPAIGLTEAVDGVISVVEAGQATGEIRDDVAVDLINLLRQLHTASPDDVGRRVAELQQKVRARAAEGSLDRAYANDLWTRLDRVDRAARA</sequence>
<keyword evidence="5" id="KW-0418">Kinase</keyword>
<dbReference type="Gene3D" id="3.30.200.20">
    <property type="entry name" value="Phosphorylase Kinase, domain 1"/>
    <property type="match status" value="1"/>
</dbReference>
<evidence type="ECO:0000256" key="2">
    <source>
        <dbReference type="ARBA" id="ARBA00022527"/>
    </source>
</evidence>
<dbReference type="Gene3D" id="1.10.510.10">
    <property type="entry name" value="Transferase(Phosphotransferase) domain 1"/>
    <property type="match status" value="1"/>
</dbReference>
<accession>A0A8J4A640</accession>
<feature type="domain" description="Protein kinase" evidence="8">
    <location>
        <begin position="16"/>
        <end position="276"/>
    </location>
</feature>
<dbReference type="Proteomes" id="UP000635606">
    <property type="component" value="Unassembled WGS sequence"/>
</dbReference>
<feature type="region of interest" description="Disordered" evidence="7">
    <location>
        <begin position="325"/>
        <end position="381"/>
    </location>
</feature>
<dbReference type="AlphaFoldDB" id="A0A8J4A640"/>
<dbReference type="EC" id="2.7.11.1" evidence="1"/>
<proteinExistence type="predicted"/>
<keyword evidence="10" id="KW-1185">Reference proteome</keyword>
<feature type="compositionally biased region" description="Low complexity" evidence="7">
    <location>
        <begin position="329"/>
        <end position="349"/>
    </location>
</feature>
<keyword evidence="2" id="KW-0723">Serine/threonine-protein kinase</keyword>
<evidence type="ECO:0000256" key="1">
    <source>
        <dbReference type="ARBA" id="ARBA00012513"/>
    </source>
</evidence>
<dbReference type="Pfam" id="PF00069">
    <property type="entry name" value="Pkinase"/>
    <property type="match status" value="1"/>
</dbReference>
<evidence type="ECO:0000256" key="3">
    <source>
        <dbReference type="ARBA" id="ARBA00022679"/>
    </source>
</evidence>
<dbReference type="InterPro" id="IPR008271">
    <property type="entry name" value="Ser/Thr_kinase_AS"/>
</dbReference>
<evidence type="ECO:0000256" key="5">
    <source>
        <dbReference type="ARBA" id="ARBA00022777"/>
    </source>
</evidence>